<proteinExistence type="predicted"/>
<dbReference type="AlphaFoldDB" id="A0AAD5M167"/>
<comment type="caution">
    <text evidence="1">The sequence shown here is derived from an EMBL/GenBank/DDBJ whole genome shotgun (WGS) entry which is preliminary data.</text>
</comment>
<organism evidence="1 2">
    <name type="scientific">Parelaphostrongylus tenuis</name>
    <name type="common">Meningeal worm</name>
    <dbReference type="NCBI Taxonomy" id="148309"/>
    <lineage>
        <taxon>Eukaryota</taxon>
        <taxon>Metazoa</taxon>
        <taxon>Ecdysozoa</taxon>
        <taxon>Nematoda</taxon>
        <taxon>Chromadorea</taxon>
        <taxon>Rhabditida</taxon>
        <taxon>Rhabditina</taxon>
        <taxon>Rhabditomorpha</taxon>
        <taxon>Strongyloidea</taxon>
        <taxon>Metastrongylidae</taxon>
        <taxon>Parelaphostrongylus</taxon>
    </lineage>
</organism>
<reference evidence="1" key="1">
    <citation type="submission" date="2021-06" db="EMBL/GenBank/DDBJ databases">
        <title>Parelaphostrongylus tenuis whole genome reference sequence.</title>
        <authorList>
            <person name="Garwood T.J."/>
            <person name="Larsen P.A."/>
            <person name="Fountain-Jones N.M."/>
            <person name="Garbe J.R."/>
            <person name="Macchietto M.G."/>
            <person name="Kania S.A."/>
            <person name="Gerhold R.W."/>
            <person name="Richards J.E."/>
            <person name="Wolf T.M."/>
        </authorList>
    </citation>
    <scope>NUCLEOTIDE SEQUENCE</scope>
    <source>
        <strain evidence="1">MNPRO001-30</strain>
        <tissue evidence="1">Meninges</tissue>
    </source>
</reference>
<evidence type="ECO:0000313" key="1">
    <source>
        <dbReference type="EMBL" id="KAJ1350342.1"/>
    </source>
</evidence>
<name>A0AAD5M167_PARTN</name>
<evidence type="ECO:0000313" key="2">
    <source>
        <dbReference type="Proteomes" id="UP001196413"/>
    </source>
</evidence>
<keyword evidence="2" id="KW-1185">Reference proteome</keyword>
<protein>
    <submittedName>
        <fullName evidence="1">Uncharacterized protein</fullName>
    </submittedName>
</protein>
<dbReference type="EMBL" id="JAHQIW010000843">
    <property type="protein sequence ID" value="KAJ1350342.1"/>
    <property type="molecule type" value="Genomic_DNA"/>
</dbReference>
<gene>
    <name evidence="1" type="ORF">KIN20_006114</name>
</gene>
<sequence length="159" mass="17824">MINEKTEIEDHWGAVVDVTDRDGAVEFGERLKVLKALQLNNGGITEWDRQGAGVDIGSRASTADDLTKFRWTVFGINVGPTSSRTLVGPSPTTLGRGKGSALKIPTPFSSSYRNYNSSHKDWYRNQFYRQGDEYKTPAQKACPWCYAVDTKYPVQRLFP</sequence>
<dbReference type="Proteomes" id="UP001196413">
    <property type="component" value="Unassembled WGS sequence"/>
</dbReference>
<accession>A0AAD5M167</accession>